<proteinExistence type="predicted"/>
<name>A0A6G9Y0J6_NOCBR</name>
<dbReference type="AlphaFoldDB" id="A0A6G9Y0J6"/>
<dbReference type="EMBL" id="CP046171">
    <property type="protein sequence ID" value="QIS06728.1"/>
    <property type="molecule type" value="Genomic_DNA"/>
</dbReference>
<organism evidence="1 2">
    <name type="scientific">Nocardia brasiliensis</name>
    <dbReference type="NCBI Taxonomy" id="37326"/>
    <lineage>
        <taxon>Bacteria</taxon>
        <taxon>Bacillati</taxon>
        <taxon>Actinomycetota</taxon>
        <taxon>Actinomycetes</taxon>
        <taxon>Mycobacteriales</taxon>
        <taxon>Nocardiaceae</taxon>
        <taxon>Nocardia</taxon>
    </lineage>
</organism>
<sequence>MTDQPRRSEDAMMQEHQPPAVVNIVDVYPDAVQLPADRITKGAYLFDAFGDRHEVTAVRILKRGSVKVTRAGGEVDEFSARELVTFVPCPGSADGA</sequence>
<gene>
    <name evidence="1" type="ORF">F5X71_34445</name>
</gene>
<dbReference type="Proteomes" id="UP000501705">
    <property type="component" value="Chromosome"/>
</dbReference>
<evidence type="ECO:0000313" key="1">
    <source>
        <dbReference type="EMBL" id="QIS06728.1"/>
    </source>
</evidence>
<accession>A0A6G9Y0J6</accession>
<dbReference type="RefSeq" id="WP_167465743.1">
    <property type="nucleotide sequence ID" value="NZ_CP046171.1"/>
</dbReference>
<reference evidence="1 2" key="1">
    <citation type="journal article" date="2019" name="ACS Chem. Biol.">
        <title>Identification and Mobilization of a Cryptic Antibiotic Biosynthesis Gene Locus from a Human-Pathogenic Nocardia Isolate.</title>
        <authorList>
            <person name="Herisse M."/>
            <person name="Ishida K."/>
            <person name="Porter J.L."/>
            <person name="Howden B."/>
            <person name="Hertweck C."/>
            <person name="Stinear T.P."/>
            <person name="Pidot S.J."/>
        </authorList>
    </citation>
    <scope>NUCLEOTIDE SEQUENCE [LARGE SCALE GENOMIC DNA]</scope>
    <source>
        <strain evidence="1 2">AUSMDU00024985</strain>
    </source>
</reference>
<protein>
    <submittedName>
        <fullName evidence="1">Uncharacterized protein</fullName>
    </submittedName>
</protein>
<evidence type="ECO:0000313" key="2">
    <source>
        <dbReference type="Proteomes" id="UP000501705"/>
    </source>
</evidence>